<dbReference type="Proteomes" id="UP000077315">
    <property type="component" value="Unassembled WGS sequence"/>
</dbReference>
<dbReference type="AlphaFoldDB" id="A0A162PV01"/>
<evidence type="ECO:0000256" key="3">
    <source>
        <dbReference type="ARBA" id="ARBA00001941"/>
    </source>
</evidence>
<dbReference type="STRING" id="763407.A0A162PV01"/>
<evidence type="ECO:0000256" key="18">
    <source>
        <dbReference type="ARBA" id="ARBA00023285"/>
    </source>
</evidence>
<evidence type="ECO:0000256" key="2">
    <source>
        <dbReference type="ARBA" id="ARBA00001911"/>
    </source>
</evidence>
<dbReference type="GO" id="GO:0003856">
    <property type="term" value="F:3-dehydroquinate synthase activity"/>
    <property type="evidence" value="ECO:0007669"/>
    <property type="project" value="UniProtKB-EC"/>
</dbReference>
<reference evidence="22" key="1">
    <citation type="submission" date="2015-06" db="EMBL/GenBank/DDBJ databases">
        <title>Expansion of signal transduction pathways in fungi by whole-genome duplication.</title>
        <authorList>
            <consortium name="DOE Joint Genome Institute"/>
            <person name="Corrochano L.M."/>
            <person name="Kuo A."/>
            <person name="Marcet-Houben M."/>
            <person name="Polaino S."/>
            <person name="Salamov A."/>
            <person name="Villalobos J.M."/>
            <person name="Alvarez M.I."/>
            <person name="Avalos J."/>
            <person name="Benito E.P."/>
            <person name="Benoit I."/>
            <person name="Burger G."/>
            <person name="Camino L.P."/>
            <person name="Canovas D."/>
            <person name="Cerda-Olmedo E."/>
            <person name="Cheng J.-F."/>
            <person name="Dominguez A."/>
            <person name="Elias M."/>
            <person name="Eslava A.P."/>
            <person name="Glaser F."/>
            <person name="Grimwood J."/>
            <person name="Gutierrez G."/>
            <person name="Heitman J."/>
            <person name="Henrissat B."/>
            <person name="Iturriaga E.A."/>
            <person name="Lang B.F."/>
            <person name="Lavin J.L."/>
            <person name="Lee S."/>
            <person name="Li W."/>
            <person name="Lindquist E."/>
            <person name="Lopez-Garcia S."/>
            <person name="Luque E.M."/>
            <person name="Marcos A.T."/>
            <person name="Martin J."/>
            <person name="McCluskey K."/>
            <person name="Medina H.R."/>
            <person name="Miralles-Duran A."/>
            <person name="Miyazaki A."/>
            <person name="Munoz-Torres E."/>
            <person name="Oguiza J.A."/>
            <person name="Ohm R."/>
            <person name="Olmedo M."/>
            <person name="Orejas M."/>
            <person name="Ortiz-Castellanos L."/>
            <person name="Pisabarro A.G."/>
            <person name="Rodriguez-Romero J."/>
            <person name="Ruiz-Herrera J."/>
            <person name="Ruiz-Vazquez R."/>
            <person name="Sanz C."/>
            <person name="Schackwitz W."/>
            <person name="Schmutz J."/>
            <person name="Shahriari M."/>
            <person name="Shelest E."/>
            <person name="Silva-Franco F."/>
            <person name="Soanes D."/>
            <person name="Syed K."/>
            <person name="Tagua V.G."/>
            <person name="Talbot N.J."/>
            <person name="Thon M."/>
            <person name="De vries R.P."/>
            <person name="Wiebenga A."/>
            <person name="Yadav J.S."/>
            <person name="Braun E.L."/>
            <person name="Baker S."/>
            <person name="Garre V."/>
            <person name="Horwitz B."/>
            <person name="Torres-Martinez S."/>
            <person name="Idnurm A."/>
            <person name="Herrera-Estrella A."/>
            <person name="Gabaldon T."/>
            <person name="Grigoriev I.V."/>
        </authorList>
    </citation>
    <scope>NUCLEOTIDE SEQUENCE [LARGE SCALE GENOMIC DNA]</scope>
    <source>
        <strain evidence="22">NRRL 1555(-)</strain>
    </source>
</reference>
<dbReference type="GO" id="GO:0005737">
    <property type="term" value="C:cytoplasm"/>
    <property type="evidence" value="ECO:0007669"/>
    <property type="project" value="UniProtKB-SubCell"/>
</dbReference>
<evidence type="ECO:0000256" key="15">
    <source>
        <dbReference type="ARBA" id="ARBA00023027"/>
    </source>
</evidence>
<dbReference type="EC" id="4.2.3.4" evidence="8"/>
<evidence type="ECO:0000256" key="13">
    <source>
        <dbReference type="ARBA" id="ARBA00022741"/>
    </source>
</evidence>
<comment type="pathway">
    <text evidence="6">Metabolic intermediate biosynthesis; chorismate biosynthesis; chorismate from D-erythrose 4-phosphate and phosphoenolpyruvate: step 2/7.</text>
</comment>
<comment type="cofactor">
    <cofactor evidence="2">
        <name>NAD(+)</name>
        <dbReference type="ChEBI" id="CHEBI:57540"/>
    </cofactor>
</comment>
<sequence length="363" mass="39235">MYSTLPILHQPNVIHIGYHIHDKVAADLYQTVTASTFVLITDTRLLPLINPLLNSLQSKCPGRFLVRVIPPGEGSKSRATKANIEDFLLKNSCTRDTCLVAVGGGVVGDLVGYVAATFMRGIPFVQVPTTLLAMVDSSLGGKTAIDTPAGKNLVGAFWQPKRVYMDLGMLMTLPSREFRNGMAEVIKTAAISSEADFKVLEDGATDMEASLHTTQKLLEVILASARFKADVVTEDEREGGLRGLLNFGHTIGHAFEKILSPDWLHGECVSVGLVAEAEVSHLLGHCDYAVVERLKRVLVAYGLPIDFDAATKARLGLDDVMQVMRVDKKNQGSQKKLVILSSIGTTLEPKASAVADDAIENIV</sequence>
<keyword evidence="13" id="KW-0547">Nucleotide-binding</keyword>
<evidence type="ECO:0000256" key="10">
    <source>
        <dbReference type="ARBA" id="ARBA00022490"/>
    </source>
</evidence>
<dbReference type="VEuPathDB" id="FungiDB:PHYBLDRAFT_133279"/>
<evidence type="ECO:0000256" key="6">
    <source>
        <dbReference type="ARBA" id="ARBA00004661"/>
    </source>
</evidence>
<evidence type="ECO:0000256" key="1">
    <source>
        <dbReference type="ARBA" id="ARBA00001393"/>
    </source>
</evidence>
<evidence type="ECO:0000256" key="4">
    <source>
        <dbReference type="ARBA" id="ARBA00001947"/>
    </source>
</evidence>
<dbReference type="SUPFAM" id="SSF56796">
    <property type="entry name" value="Dehydroquinate synthase-like"/>
    <property type="match status" value="1"/>
</dbReference>
<dbReference type="InterPro" id="IPR016037">
    <property type="entry name" value="DHQ_synth_AroB"/>
</dbReference>
<dbReference type="Gene3D" id="1.20.1090.10">
    <property type="entry name" value="Dehydroquinate synthase-like - alpha domain"/>
    <property type="match status" value="1"/>
</dbReference>
<dbReference type="Gene3D" id="3.40.50.1970">
    <property type="match status" value="1"/>
</dbReference>
<dbReference type="InParanoid" id="A0A162PV01"/>
<keyword evidence="16" id="KW-0057">Aromatic amino acid biosynthesis</keyword>
<accession>A0A162PV01</accession>
<dbReference type="HAMAP" id="MF_00110">
    <property type="entry name" value="DHQ_synthase"/>
    <property type="match status" value="1"/>
</dbReference>
<feature type="domain" description="3-dehydroquinate synthase C-terminal" evidence="20">
    <location>
        <begin position="181"/>
        <end position="330"/>
    </location>
</feature>
<keyword evidence="17" id="KW-0456">Lyase</keyword>
<keyword evidence="12" id="KW-0479">Metal-binding</keyword>
<keyword evidence="18" id="KW-0170">Cobalt</keyword>
<keyword evidence="11" id="KW-0028">Amino-acid biosynthesis</keyword>
<dbReference type="GO" id="GO:0000166">
    <property type="term" value="F:nucleotide binding"/>
    <property type="evidence" value="ECO:0007669"/>
    <property type="project" value="UniProtKB-KW"/>
</dbReference>
<dbReference type="InterPro" id="IPR056179">
    <property type="entry name" value="DHQS_C"/>
</dbReference>
<comment type="catalytic activity">
    <reaction evidence="1">
        <text>7-phospho-2-dehydro-3-deoxy-D-arabino-heptonate = 3-dehydroquinate + phosphate</text>
        <dbReference type="Rhea" id="RHEA:21968"/>
        <dbReference type="ChEBI" id="CHEBI:32364"/>
        <dbReference type="ChEBI" id="CHEBI:43474"/>
        <dbReference type="ChEBI" id="CHEBI:58394"/>
        <dbReference type="EC" id="4.2.3.4"/>
    </reaction>
</comment>
<dbReference type="PIRSF" id="PIRSF001455">
    <property type="entry name" value="DHQ_synth"/>
    <property type="match status" value="1"/>
</dbReference>
<evidence type="ECO:0000313" key="22">
    <source>
        <dbReference type="Proteomes" id="UP000077315"/>
    </source>
</evidence>
<dbReference type="CDD" id="cd08195">
    <property type="entry name" value="DHQS"/>
    <property type="match status" value="1"/>
</dbReference>
<evidence type="ECO:0000256" key="14">
    <source>
        <dbReference type="ARBA" id="ARBA00022833"/>
    </source>
</evidence>
<dbReference type="GO" id="GO:0046872">
    <property type="term" value="F:metal ion binding"/>
    <property type="evidence" value="ECO:0007669"/>
    <property type="project" value="UniProtKB-KW"/>
</dbReference>
<evidence type="ECO:0000259" key="20">
    <source>
        <dbReference type="Pfam" id="PF24621"/>
    </source>
</evidence>
<name>A0A162PV01_PHYB8</name>
<evidence type="ECO:0000256" key="7">
    <source>
        <dbReference type="ARBA" id="ARBA00005412"/>
    </source>
</evidence>
<dbReference type="GO" id="GO:0009073">
    <property type="term" value="P:aromatic amino acid family biosynthetic process"/>
    <property type="evidence" value="ECO:0007669"/>
    <property type="project" value="UniProtKB-KW"/>
</dbReference>
<dbReference type="PANTHER" id="PTHR43622">
    <property type="entry name" value="3-DEHYDROQUINATE SYNTHASE"/>
    <property type="match status" value="1"/>
</dbReference>
<comment type="similarity">
    <text evidence="7">Belongs to the sugar phosphate cyclases superfamily. Dehydroquinate synthase family.</text>
</comment>
<gene>
    <name evidence="21" type="ORF">PHYBLDRAFT_133279</name>
</gene>
<evidence type="ECO:0000256" key="12">
    <source>
        <dbReference type="ARBA" id="ARBA00022723"/>
    </source>
</evidence>
<keyword evidence="22" id="KW-1185">Reference proteome</keyword>
<evidence type="ECO:0000256" key="8">
    <source>
        <dbReference type="ARBA" id="ARBA00013031"/>
    </source>
</evidence>
<dbReference type="GO" id="GO:0008652">
    <property type="term" value="P:amino acid biosynthetic process"/>
    <property type="evidence" value="ECO:0007669"/>
    <property type="project" value="UniProtKB-KW"/>
</dbReference>
<dbReference type="EMBL" id="KV440979">
    <property type="protein sequence ID" value="OAD74276.1"/>
    <property type="molecule type" value="Genomic_DNA"/>
</dbReference>
<dbReference type="Pfam" id="PF24621">
    <property type="entry name" value="DHQS_C"/>
    <property type="match status" value="1"/>
</dbReference>
<dbReference type="InterPro" id="IPR050071">
    <property type="entry name" value="Dehydroquinate_synthase"/>
</dbReference>
<dbReference type="GeneID" id="28990465"/>
<evidence type="ECO:0000256" key="9">
    <source>
        <dbReference type="ARBA" id="ARBA00017684"/>
    </source>
</evidence>
<feature type="non-terminal residue" evidence="21">
    <location>
        <position position="363"/>
    </location>
</feature>
<proteinExistence type="inferred from homology"/>
<organism evidence="21 22">
    <name type="scientific">Phycomyces blakesleeanus (strain ATCC 8743b / DSM 1359 / FGSC 10004 / NBRC 33097 / NRRL 1555)</name>
    <dbReference type="NCBI Taxonomy" id="763407"/>
    <lineage>
        <taxon>Eukaryota</taxon>
        <taxon>Fungi</taxon>
        <taxon>Fungi incertae sedis</taxon>
        <taxon>Mucoromycota</taxon>
        <taxon>Mucoromycotina</taxon>
        <taxon>Mucoromycetes</taxon>
        <taxon>Mucorales</taxon>
        <taxon>Phycomycetaceae</taxon>
        <taxon>Phycomyces</taxon>
    </lineage>
</organism>
<keyword evidence="15" id="KW-0520">NAD</keyword>
<evidence type="ECO:0000256" key="5">
    <source>
        <dbReference type="ARBA" id="ARBA00004496"/>
    </source>
</evidence>
<dbReference type="InterPro" id="IPR030963">
    <property type="entry name" value="DHQ_synth_fam"/>
</dbReference>
<evidence type="ECO:0000259" key="19">
    <source>
        <dbReference type="Pfam" id="PF01761"/>
    </source>
</evidence>
<dbReference type="InterPro" id="IPR030960">
    <property type="entry name" value="DHQS/DOIS_N"/>
</dbReference>
<comment type="cofactor">
    <cofactor evidence="3">
        <name>Co(2+)</name>
        <dbReference type="ChEBI" id="CHEBI:48828"/>
    </cofactor>
</comment>
<dbReference type="Pfam" id="PF01761">
    <property type="entry name" value="DHQ_synthase"/>
    <property type="match status" value="1"/>
</dbReference>
<dbReference type="FunFam" id="3.40.50.1970:FF:000007">
    <property type="entry name" value="Pentafunctional AROM polypeptide"/>
    <property type="match status" value="1"/>
</dbReference>
<comment type="subcellular location">
    <subcellularLocation>
        <location evidence="5">Cytoplasm</location>
    </subcellularLocation>
</comment>
<keyword evidence="14" id="KW-0862">Zinc</keyword>
<evidence type="ECO:0000313" key="21">
    <source>
        <dbReference type="EMBL" id="OAD74276.1"/>
    </source>
</evidence>
<dbReference type="NCBIfam" id="TIGR01357">
    <property type="entry name" value="aroB"/>
    <property type="match status" value="1"/>
</dbReference>
<evidence type="ECO:0000256" key="16">
    <source>
        <dbReference type="ARBA" id="ARBA00023141"/>
    </source>
</evidence>
<keyword evidence="10" id="KW-0963">Cytoplasm</keyword>
<evidence type="ECO:0000256" key="17">
    <source>
        <dbReference type="ARBA" id="ARBA00023239"/>
    </source>
</evidence>
<feature type="domain" description="3-dehydroquinate synthase N-terminal" evidence="19">
    <location>
        <begin position="68"/>
        <end position="179"/>
    </location>
</feature>
<dbReference type="RefSeq" id="XP_018292316.1">
    <property type="nucleotide sequence ID" value="XM_018429559.1"/>
</dbReference>
<evidence type="ECO:0000256" key="11">
    <source>
        <dbReference type="ARBA" id="ARBA00022605"/>
    </source>
</evidence>
<dbReference type="OrthoDB" id="197068at2759"/>
<comment type="cofactor">
    <cofactor evidence="4">
        <name>Zn(2+)</name>
        <dbReference type="ChEBI" id="CHEBI:29105"/>
    </cofactor>
</comment>
<protein>
    <recommendedName>
        <fullName evidence="9">3-dehydroquinate synthase</fullName>
        <ecNumber evidence="8">4.2.3.4</ecNumber>
    </recommendedName>
</protein>
<dbReference type="PANTHER" id="PTHR43622:SF7">
    <property type="entry name" value="3-DEHYDROQUINATE SYNTHASE, CHLOROPLASTIC"/>
    <property type="match status" value="1"/>
</dbReference>